<keyword evidence="16 19" id="KW-0998">Cell outer membrane</keyword>
<keyword evidence="3 19" id="KW-0813">Transport</keyword>
<keyword evidence="25" id="KW-1185">Reference proteome</keyword>
<evidence type="ECO:0000256" key="1">
    <source>
        <dbReference type="ARBA" id="ARBA00004571"/>
    </source>
</evidence>
<protein>
    <recommendedName>
        <fullName evidence="18">Metal-pseudopaline receptor CntO</fullName>
    </recommendedName>
</protein>
<evidence type="ECO:0000256" key="9">
    <source>
        <dbReference type="ARBA" id="ARBA00022906"/>
    </source>
</evidence>
<dbReference type="GO" id="GO:0015675">
    <property type="term" value="P:nickel cation transport"/>
    <property type="evidence" value="ECO:0007669"/>
    <property type="project" value="UniProtKB-KW"/>
</dbReference>
<keyword evidence="4 19" id="KW-1134">Transmembrane beta strand</keyword>
<dbReference type="FunFam" id="2.40.170.20:FF:000005">
    <property type="entry name" value="TonB-dependent siderophore receptor"/>
    <property type="match status" value="1"/>
</dbReference>
<feature type="domain" description="Secretin/TonB short N-terminal" evidence="22">
    <location>
        <begin position="75"/>
        <end position="126"/>
    </location>
</feature>
<evidence type="ECO:0000256" key="19">
    <source>
        <dbReference type="PROSITE-ProRule" id="PRU01360"/>
    </source>
</evidence>
<dbReference type="AlphaFoldDB" id="A0A3L8CIX7"/>
<dbReference type="GO" id="GO:0006829">
    <property type="term" value="P:zinc ion transport"/>
    <property type="evidence" value="ECO:0007669"/>
    <property type="project" value="UniProtKB-KW"/>
</dbReference>
<evidence type="ECO:0000256" key="6">
    <source>
        <dbReference type="ARBA" id="ARBA00022596"/>
    </source>
</evidence>
<keyword evidence="14 19" id="KW-0472">Membrane</keyword>
<evidence type="ECO:0000256" key="10">
    <source>
        <dbReference type="ARBA" id="ARBA00023004"/>
    </source>
</evidence>
<dbReference type="GO" id="GO:0009279">
    <property type="term" value="C:cell outer membrane"/>
    <property type="evidence" value="ECO:0007669"/>
    <property type="project" value="UniProtKB-SubCell"/>
</dbReference>
<keyword evidence="13" id="KW-0921">Nickel transport</keyword>
<dbReference type="NCBIfam" id="TIGR01783">
    <property type="entry name" value="TonB-siderophor"/>
    <property type="match status" value="1"/>
</dbReference>
<accession>A0A3L8CIX7</accession>
<sequence>MKSRAKSGLVKQKSGSVKHWFGASALSFSALAMLPLSVALAAETASTQPRTQFNFAMAAKPLPQALSDFSRITGISVVYTDEAPYGLNAPAVSGQMSAEHAMQQLLSGSGFTFRRTDAHTLALEPAPTEGALNLGATTITSVLDQTMSYQPPPTSSVMRSSALLQETPQTINVIPAQVIRDQAPRNLDDALANVSGITQGNTLASTQDSVMTRGFGDNRNGSIMRDGMPVIQGRGMNATVDRVEVLKGPASLLYGIQDPGGVVNMVSKKPELTQYNALTLRGSTYGDGKNGSGGGLDSTGALGDSGLAYRMVLDHEDEDYWRNFGMHRETLVAPSLAWFGENTQLLFSYEHREFLTPFDRGTILDPRTNHPLDISRNERLDEPFNNMEGRSDLYHFEADHQLNDDWSAHFGYSWNRETYDASQVRVTAIDTAKGTLTRSMDGTQNAISTDRFTTASLEGKVNVLGMQHDLVFGVDDEYRKIYREDLIRQKSLSTFSYVNPVYGREVAGTTVSPADSAQTDQLRSDSVFMQDSIHLSDQWILVAGGRFQEYDQYAGKGVPFKANTDSNGQKWVPRAGLVYRYTDELSFYGSYTESFKPNSTIAPLSGSSVVLDGSVAPEEAKSWEIGARLEMPGRITGNVALFDIKKQNVLIASSEGPTTIYSAAGEVRSRGLEVDVSGQLSDRWSLIGSYAYTDAEVIEDPDYKGKKLQNVAKNSGSLSAVYDFGSIVGGDQLRVGAGARYVGERAGNAVNDFDLPGYTVADAFATYDTKVEGQKVKFQLNVKNLFDRTYYTSAASRFFVSMGDSRQVSLSSTLEF</sequence>
<keyword evidence="6" id="KW-0533">Nickel</keyword>
<dbReference type="InterPro" id="IPR037066">
    <property type="entry name" value="Plug_dom_sf"/>
</dbReference>
<comment type="caution">
    <text evidence="23">The sequence shown here is derived from an EMBL/GenBank/DDBJ whole genome shotgun (WGS) entry which is preliminary data.</text>
</comment>
<comment type="function">
    <text evidence="17">Transports the metallophore pseudopaline, which is involved in the acquisition of nickel and zinc, and thus enables bacterial growth inside the host, where metal access is limited. Is probably involved in the import of pseudopaline-metal complexes.</text>
</comment>
<keyword evidence="9" id="KW-0862">Zinc</keyword>
<dbReference type="PANTHER" id="PTHR32552:SF85">
    <property type="entry name" value="BLL7968 PROTEIN"/>
    <property type="match status" value="1"/>
</dbReference>
<dbReference type="EMBL" id="PEGB01000005">
    <property type="protein sequence ID" value="RLU09322.1"/>
    <property type="molecule type" value="Genomic_DNA"/>
</dbReference>
<dbReference type="InterPro" id="IPR011662">
    <property type="entry name" value="Secretin/TonB_short_N"/>
</dbReference>
<evidence type="ECO:0000256" key="21">
    <source>
        <dbReference type="SAM" id="SignalP"/>
    </source>
</evidence>
<evidence type="ECO:0000256" key="5">
    <source>
        <dbReference type="ARBA" id="ARBA00022496"/>
    </source>
</evidence>
<dbReference type="InterPro" id="IPR012910">
    <property type="entry name" value="Plug_dom"/>
</dbReference>
<dbReference type="FunFam" id="2.170.130.10:FF:000001">
    <property type="entry name" value="Catecholate siderophore TonB-dependent receptor"/>
    <property type="match status" value="1"/>
</dbReference>
<evidence type="ECO:0000313" key="25">
    <source>
        <dbReference type="Proteomes" id="UP000282140"/>
    </source>
</evidence>
<feature type="chain" id="PRO_5044594743" description="Metal-pseudopaline receptor CntO" evidence="21">
    <location>
        <begin position="42"/>
        <end position="816"/>
    </location>
</feature>
<evidence type="ECO:0000256" key="20">
    <source>
        <dbReference type="RuleBase" id="RU003357"/>
    </source>
</evidence>
<dbReference type="Proteomes" id="UP000282140">
    <property type="component" value="Unassembled WGS sequence"/>
</dbReference>
<dbReference type="Proteomes" id="UP000282672">
    <property type="component" value="Unassembled WGS sequence"/>
</dbReference>
<organism evidence="23 26">
    <name type="scientific">Pseudomonas prosekii</name>
    <dbReference type="NCBI Taxonomy" id="1148509"/>
    <lineage>
        <taxon>Bacteria</taxon>
        <taxon>Pseudomonadati</taxon>
        <taxon>Pseudomonadota</taxon>
        <taxon>Gammaproteobacteria</taxon>
        <taxon>Pseudomonadales</taxon>
        <taxon>Pseudomonadaceae</taxon>
        <taxon>Pseudomonas</taxon>
    </lineage>
</organism>
<evidence type="ECO:0000313" key="24">
    <source>
        <dbReference type="EMBL" id="RLU09322.1"/>
    </source>
</evidence>
<dbReference type="CDD" id="cd01347">
    <property type="entry name" value="ligand_gated_channel"/>
    <property type="match status" value="1"/>
</dbReference>
<dbReference type="InterPro" id="IPR010105">
    <property type="entry name" value="TonB_sidphr_rcpt"/>
</dbReference>
<keyword evidence="12 20" id="KW-0798">TonB box</keyword>
<reference evidence="25 26" key="1">
    <citation type="journal article" date="2018" name="Front. Microbiol.">
        <title>Discovery of Phloeophagus Beetles as a Source of Pseudomonas Strains That Produce Potentially New Bioactive Substances and Description of Pseudomonas bohemica sp. nov.</title>
        <authorList>
            <person name="Saati-Santamaria Z."/>
            <person name="Lopez-Mondejar R."/>
            <person name="Jimenez-Gomez A."/>
            <person name="Diez-Mendez A."/>
            <person name="Vetrovsky T."/>
            <person name="Igual J.M."/>
            <person name="Velazquez E."/>
            <person name="Kolarik M."/>
            <person name="Rivas R."/>
            <person name="Garcia-Fraile P."/>
        </authorList>
    </citation>
    <scope>NUCLEOTIDE SEQUENCE [LARGE SCALE GENOMIC DNA]</scope>
    <source>
        <strain evidence="23 26">A2-NA12</strain>
        <strain evidence="24 25">A2-NA13</strain>
    </source>
</reference>
<evidence type="ECO:0000259" key="22">
    <source>
        <dbReference type="SMART" id="SM00965"/>
    </source>
</evidence>
<feature type="signal peptide" evidence="21">
    <location>
        <begin position="1"/>
        <end position="41"/>
    </location>
</feature>
<evidence type="ECO:0000256" key="18">
    <source>
        <dbReference type="ARBA" id="ARBA00072467"/>
    </source>
</evidence>
<evidence type="ECO:0000256" key="12">
    <source>
        <dbReference type="ARBA" id="ARBA00023077"/>
    </source>
</evidence>
<evidence type="ECO:0000313" key="23">
    <source>
        <dbReference type="EMBL" id="RLU08222.1"/>
    </source>
</evidence>
<evidence type="ECO:0000256" key="13">
    <source>
        <dbReference type="ARBA" id="ARBA00023112"/>
    </source>
</evidence>
<comment type="subcellular location">
    <subcellularLocation>
        <location evidence="1 19">Cell outer membrane</location>
        <topology evidence="1 19">Multi-pass membrane protein</topology>
    </subcellularLocation>
</comment>
<evidence type="ECO:0000256" key="2">
    <source>
        <dbReference type="ARBA" id="ARBA00009810"/>
    </source>
</evidence>
<dbReference type="InterPro" id="IPR000531">
    <property type="entry name" value="Beta-barrel_TonB"/>
</dbReference>
<dbReference type="SMART" id="SM00965">
    <property type="entry name" value="STN"/>
    <property type="match status" value="1"/>
</dbReference>
<dbReference type="Pfam" id="PF07715">
    <property type="entry name" value="Plug"/>
    <property type="match status" value="1"/>
</dbReference>
<dbReference type="Gene3D" id="2.170.130.10">
    <property type="entry name" value="TonB-dependent receptor, plug domain"/>
    <property type="match status" value="1"/>
</dbReference>
<dbReference type="Pfam" id="PF00593">
    <property type="entry name" value="TonB_dep_Rec_b-barrel"/>
    <property type="match status" value="1"/>
</dbReference>
<keyword evidence="7 19" id="KW-0812">Transmembrane</keyword>
<dbReference type="InterPro" id="IPR039426">
    <property type="entry name" value="TonB-dep_rcpt-like"/>
</dbReference>
<gene>
    <name evidence="23" type="ORF">CS076_16375</name>
    <name evidence="24" type="ORF">CS078_14345</name>
</gene>
<keyword evidence="5" id="KW-0410">Iron transport</keyword>
<evidence type="ECO:0000256" key="11">
    <source>
        <dbReference type="ARBA" id="ARBA00023065"/>
    </source>
</evidence>
<dbReference type="GO" id="GO:0015891">
    <property type="term" value="P:siderophore transport"/>
    <property type="evidence" value="ECO:0007669"/>
    <property type="project" value="InterPro"/>
</dbReference>
<comment type="similarity">
    <text evidence="2 19 20">Belongs to the TonB-dependent receptor family.</text>
</comment>
<keyword evidence="10" id="KW-0408">Iron</keyword>
<evidence type="ECO:0000256" key="4">
    <source>
        <dbReference type="ARBA" id="ARBA00022452"/>
    </source>
</evidence>
<dbReference type="Gene3D" id="3.55.50.30">
    <property type="match status" value="1"/>
</dbReference>
<evidence type="ECO:0000256" key="15">
    <source>
        <dbReference type="ARBA" id="ARBA00023170"/>
    </source>
</evidence>
<dbReference type="EMBL" id="PEGA01000016">
    <property type="protein sequence ID" value="RLU08222.1"/>
    <property type="molecule type" value="Genomic_DNA"/>
</dbReference>
<dbReference type="Pfam" id="PF07660">
    <property type="entry name" value="STN"/>
    <property type="match status" value="1"/>
</dbReference>
<keyword evidence="15 23" id="KW-0675">Receptor</keyword>
<evidence type="ECO:0000256" key="16">
    <source>
        <dbReference type="ARBA" id="ARBA00023237"/>
    </source>
</evidence>
<evidence type="ECO:0000256" key="14">
    <source>
        <dbReference type="ARBA" id="ARBA00023136"/>
    </source>
</evidence>
<evidence type="ECO:0000256" key="8">
    <source>
        <dbReference type="ARBA" id="ARBA00022729"/>
    </source>
</evidence>
<keyword evidence="8 21" id="KW-0732">Signal</keyword>
<keyword evidence="9" id="KW-0864">Zinc transport</keyword>
<dbReference type="InterPro" id="IPR036942">
    <property type="entry name" value="Beta-barrel_TonB_sf"/>
</dbReference>
<dbReference type="Gene3D" id="2.40.170.20">
    <property type="entry name" value="TonB-dependent receptor, beta-barrel domain"/>
    <property type="match status" value="1"/>
</dbReference>
<evidence type="ECO:0000256" key="3">
    <source>
        <dbReference type="ARBA" id="ARBA00022448"/>
    </source>
</evidence>
<dbReference type="GO" id="GO:0015344">
    <property type="term" value="F:siderophore uptake transmembrane transporter activity"/>
    <property type="evidence" value="ECO:0007669"/>
    <property type="project" value="TreeGrafter"/>
</dbReference>
<name>A0A3L8CIX7_9PSED</name>
<keyword evidence="11" id="KW-0406">Ion transport</keyword>
<dbReference type="PROSITE" id="PS52016">
    <property type="entry name" value="TONB_DEPENDENT_REC_3"/>
    <property type="match status" value="1"/>
</dbReference>
<evidence type="ECO:0000256" key="7">
    <source>
        <dbReference type="ARBA" id="ARBA00022692"/>
    </source>
</evidence>
<dbReference type="SUPFAM" id="SSF56935">
    <property type="entry name" value="Porins"/>
    <property type="match status" value="1"/>
</dbReference>
<evidence type="ECO:0000313" key="26">
    <source>
        <dbReference type="Proteomes" id="UP000282672"/>
    </source>
</evidence>
<evidence type="ECO:0000256" key="17">
    <source>
        <dbReference type="ARBA" id="ARBA00056786"/>
    </source>
</evidence>
<dbReference type="GO" id="GO:0038023">
    <property type="term" value="F:signaling receptor activity"/>
    <property type="evidence" value="ECO:0007669"/>
    <property type="project" value="InterPro"/>
</dbReference>
<dbReference type="PANTHER" id="PTHR32552">
    <property type="entry name" value="FERRICHROME IRON RECEPTOR-RELATED"/>
    <property type="match status" value="1"/>
</dbReference>
<dbReference type="RefSeq" id="WP_121732974.1">
    <property type="nucleotide sequence ID" value="NZ_PEGA01000016.1"/>
</dbReference>
<proteinExistence type="inferred from homology"/>